<dbReference type="InParanoid" id="A0A0V1ASD6"/>
<name>A0A0V1ASD6_TRISP</name>
<gene>
    <name evidence="1" type="ORF">T01_3954</name>
</gene>
<proteinExistence type="predicted"/>
<keyword evidence="2" id="KW-1185">Reference proteome</keyword>
<evidence type="ECO:0000313" key="1">
    <source>
        <dbReference type="EMBL" id="KRY27691.1"/>
    </source>
</evidence>
<protein>
    <submittedName>
        <fullName evidence="1">Uncharacterized protein</fullName>
    </submittedName>
</protein>
<dbReference type="EMBL" id="JYDH01000239">
    <property type="protein sequence ID" value="KRY27691.1"/>
    <property type="molecule type" value="Genomic_DNA"/>
</dbReference>
<sequence length="148" mass="16064">MQAAGEFLHTFQPQKTRVNGVCGGSVKVAFETGFSNFSGAKMRSNFSTSAHGNPKTVADASSHGSACEHVEAVFARIVSHCTHYNVPVNGLTCSICHKHFKTANAVASHFTHCRKQVYSVLASAGRLIFAIKDMPHRNLIGYKFPIQI</sequence>
<evidence type="ECO:0000313" key="2">
    <source>
        <dbReference type="Proteomes" id="UP000054776"/>
    </source>
</evidence>
<dbReference type="Proteomes" id="UP000054776">
    <property type="component" value="Unassembled WGS sequence"/>
</dbReference>
<comment type="caution">
    <text evidence="1">The sequence shown here is derived from an EMBL/GenBank/DDBJ whole genome shotgun (WGS) entry which is preliminary data.</text>
</comment>
<dbReference type="AlphaFoldDB" id="A0A0V1ASD6"/>
<reference evidence="1 2" key="1">
    <citation type="submission" date="2015-01" db="EMBL/GenBank/DDBJ databases">
        <title>Evolution of Trichinella species and genotypes.</title>
        <authorList>
            <person name="Korhonen P.K."/>
            <person name="Edoardo P."/>
            <person name="Giuseppe L.R."/>
            <person name="Gasser R.B."/>
        </authorList>
    </citation>
    <scope>NUCLEOTIDE SEQUENCE [LARGE SCALE GENOMIC DNA]</scope>
    <source>
        <strain evidence="1">ISS3</strain>
    </source>
</reference>
<accession>A0A0V1ASD6</accession>
<organism evidence="1 2">
    <name type="scientific">Trichinella spiralis</name>
    <name type="common">Trichina worm</name>
    <dbReference type="NCBI Taxonomy" id="6334"/>
    <lineage>
        <taxon>Eukaryota</taxon>
        <taxon>Metazoa</taxon>
        <taxon>Ecdysozoa</taxon>
        <taxon>Nematoda</taxon>
        <taxon>Enoplea</taxon>
        <taxon>Dorylaimia</taxon>
        <taxon>Trichinellida</taxon>
        <taxon>Trichinellidae</taxon>
        <taxon>Trichinella</taxon>
    </lineage>
</organism>